<organism evidence="2 3">
    <name type="scientific">candidate division WWE3 bacterium CG08_land_8_20_14_0_20_41_15</name>
    <dbReference type="NCBI Taxonomy" id="1975086"/>
    <lineage>
        <taxon>Bacteria</taxon>
        <taxon>Katanobacteria</taxon>
    </lineage>
</organism>
<sequence length="380" mass="42030">MKKIIIIFVSAVAIFLGGSLIYLKILKPYVIKPPAALSVDCQDCKAVVFLDGKKMGATPLKLDTVPSGESKLLLSDGAYTYEDEVTLTPKTRTVIRRGLGPSEIFSAGENIWLEKSDLGETVSILSNPIEAIVKVDGKELGKSPQTTETLSEGEHTIEIAKENYEGKAVKVTVLKGFKINIIFQLFPIPMPKSPSEIKLSETMDYKLLDLSTQNPLLFSDTMAWAKAVAYYIRTRKLDIKYNYFIDSFGKIYSEKGEIYLPKEKINLKDKTIIYLGKSDDKEVTVAAKVAIEGLAAGKEVKPENLANQVEVLETGTGWLRVRSEASLNGTEIGKVNVGEKYKFSEEVEGWYKITLSDGTTGWISSQYAKKLVTAEEPKSE</sequence>
<name>A0A2H0X8M2_UNCKA</name>
<dbReference type="Pfam" id="PF08308">
    <property type="entry name" value="PEGA"/>
    <property type="match status" value="2"/>
</dbReference>
<dbReference type="Gene3D" id="2.30.30.40">
    <property type="entry name" value="SH3 Domains"/>
    <property type="match status" value="1"/>
</dbReference>
<accession>A0A2H0X8M2</accession>
<dbReference type="AlphaFoldDB" id="A0A2H0X8M2"/>
<comment type="caution">
    <text evidence="2">The sequence shown here is derived from an EMBL/GenBank/DDBJ whole genome shotgun (WGS) entry which is preliminary data.</text>
</comment>
<feature type="domain" description="SH3b" evidence="1">
    <location>
        <begin position="308"/>
        <end position="372"/>
    </location>
</feature>
<evidence type="ECO:0000313" key="2">
    <source>
        <dbReference type="EMBL" id="PIS21191.1"/>
    </source>
</evidence>
<dbReference type="EMBL" id="PEYV01000067">
    <property type="protein sequence ID" value="PIS21191.1"/>
    <property type="molecule type" value="Genomic_DNA"/>
</dbReference>
<dbReference type="InterPro" id="IPR013229">
    <property type="entry name" value="PEGA"/>
</dbReference>
<dbReference type="Pfam" id="PF08239">
    <property type="entry name" value="SH3_3"/>
    <property type="match status" value="1"/>
</dbReference>
<dbReference type="InterPro" id="IPR003646">
    <property type="entry name" value="SH3-like_bac-type"/>
</dbReference>
<dbReference type="PANTHER" id="PTHR36194">
    <property type="entry name" value="S-LAYER-LIKE PROTEIN"/>
    <property type="match status" value="1"/>
</dbReference>
<evidence type="ECO:0000313" key="3">
    <source>
        <dbReference type="Proteomes" id="UP000231098"/>
    </source>
</evidence>
<dbReference type="Proteomes" id="UP000231098">
    <property type="component" value="Unassembled WGS sequence"/>
</dbReference>
<gene>
    <name evidence="2" type="ORF">COT51_04050</name>
</gene>
<protein>
    <recommendedName>
        <fullName evidence="1">SH3b domain-containing protein</fullName>
    </recommendedName>
</protein>
<dbReference type="PANTHER" id="PTHR36194:SF1">
    <property type="entry name" value="S-LAYER-LIKE PROTEIN"/>
    <property type="match status" value="1"/>
</dbReference>
<dbReference type="SMART" id="SM00287">
    <property type="entry name" value="SH3b"/>
    <property type="match status" value="1"/>
</dbReference>
<proteinExistence type="predicted"/>
<dbReference type="PROSITE" id="PS51781">
    <property type="entry name" value="SH3B"/>
    <property type="match status" value="1"/>
</dbReference>
<evidence type="ECO:0000259" key="1">
    <source>
        <dbReference type="PROSITE" id="PS51781"/>
    </source>
</evidence>
<reference evidence="3" key="1">
    <citation type="submission" date="2017-09" db="EMBL/GenBank/DDBJ databases">
        <title>Depth-based differentiation of microbial function through sediment-hosted aquifers and enrichment of novel symbionts in the deep terrestrial subsurface.</title>
        <authorList>
            <person name="Probst A.J."/>
            <person name="Ladd B."/>
            <person name="Jarett J.K."/>
            <person name="Geller-Mcgrath D.E."/>
            <person name="Sieber C.M.K."/>
            <person name="Emerson J.B."/>
            <person name="Anantharaman K."/>
            <person name="Thomas B.C."/>
            <person name="Malmstrom R."/>
            <person name="Stieglmeier M."/>
            <person name="Klingl A."/>
            <person name="Woyke T."/>
            <person name="Ryan C.M."/>
            <person name="Banfield J.F."/>
        </authorList>
    </citation>
    <scope>NUCLEOTIDE SEQUENCE [LARGE SCALE GENOMIC DNA]</scope>
</reference>